<keyword evidence="2" id="KW-1185">Reference proteome</keyword>
<dbReference type="Proteomes" id="UP000295063">
    <property type="component" value="Unassembled WGS sequence"/>
</dbReference>
<dbReference type="PANTHER" id="PTHR38134">
    <property type="entry name" value="SLR1395 PROTEIN"/>
    <property type="match status" value="1"/>
</dbReference>
<dbReference type="RefSeq" id="WP_132082086.1">
    <property type="nucleotide sequence ID" value="NZ_SLUI01000010.1"/>
</dbReference>
<evidence type="ECO:0000313" key="2">
    <source>
        <dbReference type="Proteomes" id="UP000295063"/>
    </source>
</evidence>
<dbReference type="GO" id="GO:0016740">
    <property type="term" value="F:transferase activity"/>
    <property type="evidence" value="ECO:0007669"/>
    <property type="project" value="UniProtKB-KW"/>
</dbReference>
<reference evidence="1 2" key="1">
    <citation type="submission" date="2019-03" db="EMBL/GenBank/DDBJ databases">
        <title>Genomic Encyclopedia of Type Strains, Phase IV (KMG-IV): sequencing the most valuable type-strain genomes for metagenomic binning, comparative biology and taxonomic classification.</title>
        <authorList>
            <person name="Goeker M."/>
        </authorList>
    </citation>
    <scope>NUCLEOTIDE SEQUENCE [LARGE SCALE GENOMIC DNA]</scope>
    <source>
        <strain evidence="1 2">DSM 15969</strain>
    </source>
</reference>
<proteinExistence type="predicted"/>
<dbReference type="EMBL" id="SLUI01000010">
    <property type="protein sequence ID" value="TCL35775.1"/>
    <property type="molecule type" value="Genomic_DNA"/>
</dbReference>
<dbReference type="InterPro" id="IPR053205">
    <property type="entry name" value="GHMP_kinase_L-arabinokinase"/>
</dbReference>
<dbReference type="PANTHER" id="PTHR38134:SF2">
    <property type="entry name" value="GALACTOKINASE"/>
    <property type="match status" value="1"/>
</dbReference>
<evidence type="ECO:0000313" key="1">
    <source>
        <dbReference type="EMBL" id="TCL35775.1"/>
    </source>
</evidence>
<gene>
    <name evidence="1" type="ORF">EV210_11015</name>
</gene>
<dbReference type="AlphaFoldDB" id="A0A4R1PW72"/>
<accession>A0A4R1PW72</accession>
<keyword evidence="1" id="KW-0808">Transferase</keyword>
<comment type="caution">
    <text evidence="1">The sequence shown here is derived from an EMBL/GenBank/DDBJ whole genome shotgun (WGS) entry which is preliminary data.</text>
</comment>
<sequence>MQHIVYYISSHGFGHLTRSLAIIELLLQEQKDLTICIKCSAEHAAFAERYLQERKLSAEIQLFASNFEIVVDPVKVQVNFPATIHNLRKWIKELPERAVQECEQISRQTTVIISDIVPEAFLAAEQLGIPAIGISNFTWYEICKDYVEEDELLILRELYQKAAAFLEYPLSTGDNMPVANRTAVGLISRPIETDKVDEIRRRYKKSGRPLLLFSIGGALELEYKALPAGIDWLHTRGVSLPPAQNIFSIPDDEPDIQNYVAACDAVVTKFGWSTLAEALIAEKPVFLLKANGGWAEENMIMPEIEALACICSIAPAELYAFSPEVLEQQLEEMRRSYKRLGTRYQYSAGEILKQLTTFFPAGY</sequence>
<name>A0A4R1PW72_9FIRM</name>
<protein>
    <submittedName>
        <fullName evidence="1">UDP:flavonoid glycosyltransferase YjiC (YdhE family)</fullName>
    </submittedName>
</protein>
<organism evidence="1 2">
    <name type="scientific">Anaerospora hongkongensis</name>
    <dbReference type="NCBI Taxonomy" id="244830"/>
    <lineage>
        <taxon>Bacteria</taxon>
        <taxon>Bacillati</taxon>
        <taxon>Bacillota</taxon>
        <taxon>Negativicutes</taxon>
        <taxon>Selenomonadales</taxon>
        <taxon>Sporomusaceae</taxon>
        <taxon>Anaerospora</taxon>
    </lineage>
</organism>
<dbReference type="SUPFAM" id="SSF53756">
    <property type="entry name" value="UDP-Glycosyltransferase/glycogen phosphorylase"/>
    <property type="match status" value="1"/>
</dbReference>
<dbReference type="Gene3D" id="3.40.50.2000">
    <property type="entry name" value="Glycogen Phosphorylase B"/>
    <property type="match status" value="1"/>
</dbReference>
<dbReference type="OrthoDB" id="9776616at2"/>